<evidence type="ECO:0000313" key="3">
    <source>
        <dbReference type="EMBL" id="KAF2879540.1"/>
    </source>
</evidence>
<keyword evidence="2" id="KW-0233">DNA recombination</keyword>
<dbReference type="InterPro" id="IPR013762">
    <property type="entry name" value="Integrase-like_cat_sf"/>
</dbReference>
<dbReference type="GO" id="GO:0006310">
    <property type="term" value="P:DNA recombination"/>
    <property type="evidence" value="ECO:0007669"/>
    <property type="project" value="UniProtKB-KW"/>
</dbReference>
<dbReference type="InterPro" id="IPR050090">
    <property type="entry name" value="Tyrosine_recombinase_XerCD"/>
</dbReference>
<dbReference type="PANTHER" id="PTHR30349:SF41">
    <property type="entry name" value="INTEGRASE_RECOMBINASE PROTEIN MJ0367-RELATED"/>
    <property type="match status" value="1"/>
</dbReference>
<dbReference type="Proteomes" id="UP000801492">
    <property type="component" value="Unassembled WGS sequence"/>
</dbReference>
<evidence type="ECO:0000256" key="2">
    <source>
        <dbReference type="ARBA" id="ARBA00023172"/>
    </source>
</evidence>
<dbReference type="PANTHER" id="PTHR30349">
    <property type="entry name" value="PHAGE INTEGRASE-RELATED"/>
    <property type="match status" value="1"/>
</dbReference>
<organism evidence="3 4">
    <name type="scientific">Ignelater luminosus</name>
    <name type="common">Cucubano</name>
    <name type="synonym">Pyrophorus luminosus</name>
    <dbReference type="NCBI Taxonomy" id="2038154"/>
    <lineage>
        <taxon>Eukaryota</taxon>
        <taxon>Metazoa</taxon>
        <taxon>Ecdysozoa</taxon>
        <taxon>Arthropoda</taxon>
        <taxon>Hexapoda</taxon>
        <taxon>Insecta</taxon>
        <taxon>Pterygota</taxon>
        <taxon>Neoptera</taxon>
        <taxon>Endopterygota</taxon>
        <taxon>Coleoptera</taxon>
        <taxon>Polyphaga</taxon>
        <taxon>Elateriformia</taxon>
        <taxon>Elateroidea</taxon>
        <taxon>Elateridae</taxon>
        <taxon>Agrypninae</taxon>
        <taxon>Pyrophorini</taxon>
        <taxon>Ignelater</taxon>
    </lineage>
</organism>
<gene>
    <name evidence="3" type="ORF">ILUMI_26624</name>
</gene>
<keyword evidence="1" id="KW-0238">DNA-binding</keyword>
<evidence type="ECO:0008006" key="5">
    <source>
        <dbReference type="Google" id="ProtNLM"/>
    </source>
</evidence>
<reference evidence="3" key="1">
    <citation type="submission" date="2019-08" db="EMBL/GenBank/DDBJ databases">
        <title>The genome of the North American firefly Photinus pyralis.</title>
        <authorList>
            <consortium name="Photinus pyralis genome working group"/>
            <person name="Fallon T.R."/>
            <person name="Sander Lower S.E."/>
            <person name="Weng J.-K."/>
        </authorList>
    </citation>
    <scope>NUCLEOTIDE SEQUENCE</scope>
    <source>
        <strain evidence="3">TRF0915ILg1</strain>
        <tissue evidence="3">Whole body</tissue>
    </source>
</reference>
<dbReference type="EMBL" id="VTPC01091143">
    <property type="protein sequence ID" value="KAF2879540.1"/>
    <property type="molecule type" value="Genomic_DNA"/>
</dbReference>
<comment type="caution">
    <text evidence="3">The sequence shown here is derived from an EMBL/GenBank/DDBJ whole genome shotgun (WGS) entry which is preliminary data.</text>
</comment>
<dbReference type="AlphaFoldDB" id="A0A8K0FVW1"/>
<dbReference type="GO" id="GO:0015074">
    <property type="term" value="P:DNA integration"/>
    <property type="evidence" value="ECO:0007669"/>
    <property type="project" value="InterPro"/>
</dbReference>
<dbReference type="Gene3D" id="1.10.443.10">
    <property type="entry name" value="Intergrase catalytic core"/>
    <property type="match status" value="1"/>
</dbReference>
<proteinExistence type="predicted"/>
<accession>A0A8K0FVW1</accession>
<evidence type="ECO:0000256" key="1">
    <source>
        <dbReference type="ARBA" id="ARBA00023125"/>
    </source>
</evidence>
<sequence>MASCKLTLMDNNNENDEVDIKYTPPEIVETSLNHLPERSKRLYQIAYNQFMAWRLEKQINSFSERVLLAYFADLSNKYKSSTLWTYYSMLRSTLTIHHNIKIEQYEKLRLFLKRKGETYRPKKAKTLKPEEINKFITEAPDVKYLATKVALIMGIMGACRTHELHAMQVQDLQDLNTAFFVTVPNTKTKVARRFTITDSFYIICKKYFNLRPPCMHSSSFFLNYQNGKCTIQRIGINKFGAMAKEVATYLKLPNPELFTGHCFRRSSVTLSVDGGGDITDLKPKIH</sequence>
<protein>
    <recommendedName>
        <fullName evidence="5">Tyr recombinase domain-containing protein</fullName>
    </recommendedName>
</protein>
<dbReference type="InterPro" id="IPR011010">
    <property type="entry name" value="DNA_brk_join_enz"/>
</dbReference>
<dbReference type="OrthoDB" id="6741231at2759"/>
<evidence type="ECO:0000313" key="4">
    <source>
        <dbReference type="Proteomes" id="UP000801492"/>
    </source>
</evidence>
<name>A0A8K0FVW1_IGNLU</name>
<keyword evidence="4" id="KW-1185">Reference proteome</keyword>
<dbReference type="SUPFAM" id="SSF56349">
    <property type="entry name" value="DNA breaking-rejoining enzymes"/>
    <property type="match status" value="1"/>
</dbReference>
<dbReference type="GO" id="GO:0003677">
    <property type="term" value="F:DNA binding"/>
    <property type="evidence" value="ECO:0007669"/>
    <property type="project" value="UniProtKB-KW"/>
</dbReference>